<dbReference type="InterPro" id="IPR032710">
    <property type="entry name" value="NTF2-like_dom_sf"/>
</dbReference>
<sequence length="150" mass="17234">MAFTGPVEDRLAIRELMDTYADAICRVDAVDYAACWADEDAIWSIPWYPDIGTIHGKDAIMATWNEAMKTFAGDNFVMRPSSIVIEGDRAQVTARTSEVYDIGDTVFRDRGYYEDVCVKVAGRWYFKERTFHLKHRETSQAKPEDREFTS</sequence>
<dbReference type="AlphaFoldDB" id="A0A931MKC3"/>
<dbReference type="EMBL" id="JADZGI010000001">
    <property type="protein sequence ID" value="MBH0111851.1"/>
    <property type="molecule type" value="Genomic_DNA"/>
</dbReference>
<comment type="caution">
    <text evidence="2">The sequence shown here is derived from an EMBL/GenBank/DDBJ whole genome shotgun (WGS) entry which is preliminary data.</text>
</comment>
<evidence type="ECO:0000313" key="3">
    <source>
        <dbReference type="Proteomes" id="UP000617634"/>
    </source>
</evidence>
<dbReference type="Gene3D" id="3.10.450.50">
    <property type="match status" value="1"/>
</dbReference>
<evidence type="ECO:0000259" key="1">
    <source>
        <dbReference type="Pfam" id="PF13577"/>
    </source>
</evidence>
<evidence type="ECO:0000313" key="2">
    <source>
        <dbReference type="EMBL" id="MBH0111851.1"/>
    </source>
</evidence>
<feature type="domain" description="SnoaL-like" evidence="1">
    <location>
        <begin position="7"/>
        <end position="130"/>
    </location>
</feature>
<dbReference type="Pfam" id="PF13577">
    <property type="entry name" value="SnoaL_4"/>
    <property type="match status" value="1"/>
</dbReference>
<protein>
    <submittedName>
        <fullName evidence="2">Nuclear transport factor 2 family protein</fullName>
    </submittedName>
</protein>
<gene>
    <name evidence="2" type="ORF">I5E68_02655</name>
</gene>
<name>A0A931MKC3_9SPHN</name>
<dbReference type="InterPro" id="IPR037401">
    <property type="entry name" value="SnoaL-like"/>
</dbReference>
<proteinExistence type="predicted"/>
<organism evidence="2 3">
    <name type="scientific">Novosphingobium aureum</name>
    <dbReference type="NCBI Taxonomy" id="2792964"/>
    <lineage>
        <taxon>Bacteria</taxon>
        <taxon>Pseudomonadati</taxon>
        <taxon>Pseudomonadota</taxon>
        <taxon>Alphaproteobacteria</taxon>
        <taxon>Sphingomonadales</taxon>
        <taxon>Sphingomonadaceae</taxon>
        <taxon>Novosphingobium</taxon>
    </lineage>
</organism>
<dbReference type="RefSeq" id="WP_197160518.1">
    <property type="nucleotide sequence ID" value="NZ_JADZGI010000001.1"/>
</dbReference>
<dbReference type="SUPFAM" id="SSF54427">
    <property type="entry name" value="NTF2-like"/>
    <property type="match status" value="1"/>
</dbReference>
<dbReference type="Proteomes" id="UP000617634">
    <property type="component" value="Unassembled WGS sequence"/>
</dbReference>
<keyword evidence="3" id="KW-1185">Reference proteome</keyword>
<accession>A0A931MKC3</accession>
<reference evidence="2" key="1">
    <citation type="submission" date="2020-11" db="EMBL/GenBank/DDBJ databases">
        <title>Novosphingobium aureum sp. nov., a marine bacterium isolated from sediment of a salt flat.</title>
        <authorList>
            <person name="Yoo Y."/>
            <person name="Kim J.-J."/>
        </authorList>
    </citation>
    <scope>NUCLEOTIDE SEQUENCE</scope>
    <source>
        <strain evidence="2">YJ-S2-02</strain>
    </source>
</reference>